<proteinExistence type="inferred from homology"/>
<keyword evidence="4" id="KW-0460">Magnesium</keyword>
<keyword evidence="3 5" id="KW-0378">Hydrolase</keyword>
<organism evidence="7 8">
    <name type="scientific">Asanoa siamensis</name>
    <dbReference type="NCBI Taxonomy" id="926357"/>
    <lineage>
        <taxon>Bacteria</taxon>
        <taxon>Bacillati</taxon>
        <taxon>Actinomycetota</taxon>
        <taxon>Actinomycetes</taxon>
        <taxon>Micromonosporales</taxon>
        <taxon>Micromonosporaceae</taxon>
        <taxon>Asanoa</taxon>
    </lineage>
</organism>
<dbReference type="PANTHER" id="PTHR43222:SF12">
    <property type="entry name" value="NUDIX HYDROLASE"/>
    <property type="match status" value="1"/>
</dbReference>
<dbReference type="EMBL" id="BONE01000018">
    <property type="protein sequence ID" value="GIF73152.1"/>
    <property type="molecule type" value="Genomic_DNA"/>
</dbReference>
<evidence type="ECO:0000256" key="3">
    <source>
        <dbReference type="ARBA" id="ARBA00022801"/>
    </source>
</evidence>
<feature type="domain" description="Nudix hydrolase" evidence="6">
    <location>
        <begin position="33"/>
        <end position="163"/>
    </location>
</feature>
<dbReference type="Proteomes" id="UP000604117">
    <property type="component" value="Unassembled WGS sequence"/>
</dbReference>
<accession>A0ABQ4CPH6</accession>
<dbReference type="Gene3D" id="3.90.79.10">
    <property type="entry name" value="Nucleoside Triphosphate Pyrophosphohydrolase"/>
    <property type="match status" value="1"/>
</dbReference>
<gene>
    <name evidence="7" type="ORF">Asi02nite_26700</name>
</gene>
<keyword evidence="8" id="KW-1185">Reference proteome</keyword>
<comment type="cofactor">
    <cofactor evidence="1">
        <name>Mg(2+)</name>
        <dbReference type="ChEBI" id="CHEBI:18420"/>
    </cofactor>
</comment>
<dbReference type="PRINTS" id="PR00502">
    <property type="entry name" value="NUDIXFAMILY"/>
</dbReference>
<dbReference type="Pfam" id="PF00293">
    <property type="entry name" value="NUDIX"/>
    <property type="match status" value="1"/>
</dbReference>
<dbReference type="PROSITE" id="PS00893">
    <property type="entry name" value="NUDIX_BOX"/>
    <property type="match status" value="1"/>
</dbReference>
<dbReference type="GO" id="GO:0016787">
    <property type="term" value="F:hydrolase activity"/>
    <property type="evidence" value="ECO:0007669"/>
    <property type="project" value="UniProtKB-KW"/>
</dbReference>
<dbReference type="PANTHER" id="PTHR43222">
    <property type="entry name" value="NUDIX HYDROLASE 23"/>
    <property type="match status" value="1"/>
</dbReference>
<evidence type="ECO:0000256" key="1">
    <source>
        <dbReference type="ARBA" id="ARBA00001946"/>
    </source>
</evidence>
<evidence type="ECO:0000256" key="4">
    <source>
        <dbReference type="ARBA" id="ARBA00022842"/>
    </source>
</evidence>
<evidence type="ECO:0000313" key="8">
    <source>
        <dbReference type="Proteomes" id="UP000604117"/>
    </source>
</evidence>
<dbReference type="RefSeq" id="WP_203712930.1">
    <property type="nucleotide sequence ID" value="NZ_BONE01000018.1"/>
</dbReference>
<dbReference type="SUPFAM" id="SSF55811">
    <property type="entry name" value="Nudix"/>
    <property type="match status" value="1"/>
</dbReference>
<dbReference type="InterPro" id="IPR015797">
    <property type="entry name" value="NUDIX_hydrolase-like_dom_sf"/>
</dbReference>
<dbReference type="InterPro" id="IPR020476">
    <property type="entry name" value="Nudix_hydrolase"/>
</dbReference>
<evidence type="ECO:0000256" key="2">
    <source>
        <dbReference type="ARBA" id="ARBA00005582"/>
    </source>
</evidence>
<evidence type="ECO:0000313" key="7">
    <source>
        <dbReference type="EMBL" id="GIF73152.1"/>
    </source>
</evidence>
<evidence type="ECO:0000259" key="6">
    <source>
        <dbReference type="PROSITE" id="PS51462"/>
    </source>
</evidence>
<dbReference type="InterPro" id="IPR000086">
    <property type="entry name" value="NUDIX_hydrolase_dom"/>
</dbReference>
<comment type="caution">
    <text evidence="7">The sequence shown here is derived from an EMBL/GenBank/DDBJ whole genome shotgun (WGS) entry which is preliminary data.</text>
</comment>
<name>A0ABQ4CPH6_9ACTN</name>
<comment type="similarity">
    <text evidence="2 5">Belongs to the Nudix hydrolase family.</text>
</comment>
<protein>
    <submittedName>
        <fullName evidence="7">NUDIX hydrolase</fullName>
    </submittedName>
</protein>
<sequence>MPSRDSHCSYCGAAYATDQPWPRVCAACGETTYRNPVPVAVALLPVDDGVLVIRRAIPPRVGLLALPGGFVDHGESWQRAVARELGEETGIAAAESDVVLFDVHSAPDGTVLIFGLLPATTAAALPASAPNAEVSGWVVARDTADMAFDLHARVLTRYLSERVTA</sequence>
<dbReference type="PROSITE" id="PS51462">
    <property type="entry name" value="NUDIX"/>
    <property type="match status" value="1"/>
</dbReference>
<reference evidence="7 8" key="1">
    <citation type="submission" date="2021-01" db="EMBL/GenBank/DDBJ databases">
        <title>Whole genome shotgun sequence of Asanoa siamensis NBRC 107932.</title>
        <authorList>
            <person name="Komaki H."/>
            <person name="Tamura T."/>
        </authorList>
    </citation>
    <scope>NUCLEOTIDE SEQUENCE [LARGE SCALE GENOMIC DNA]</scope>
    <source>
        <strain evidence="7 8">NBRC 107932</strain>
    </source>
</reference>
<evidence type="ECO:0000256" key="5">
    <source>
        <dbReference type="RuleBase" id="RU003476"/>
    </source>
</evidence>
<dbReference type="InterPro" id="IPR020084">
    <property type="entry name" value="NUDIX_hydrolase_CS"/>
</dbReference>